<gene>
    <name evidence="1" type="ORF">DX908_07830</name>
</gene>
<dbReference type="InParanoid" id="A0A371RIA7"/>
<dbReference type="EMBL" id="QUQO01000001">
    <property type="protein sequence ID" value="RFB05171.1"/>
    <property type="molecule type" value="Genomic_DNA"/>
</dbReference>
<organism evidence="1 2">
    <name type="scientific">Parvularcula marina</name>
    <dbReference type="NCBI Taxonomy" id="2292771"/>
    <lineage>
        <taxon>Bacteria</taxon>
        <taxon>Pseudomonadati</taxon>
        <taxon>Pseudomonadota</taxon>
        <taxon>Alphaproteobacteria</taxon>
        <taxon>Parvularculales</taxon>
        <taxon>Parvularculaceae</taxon>
        <taxon>Parvularcula</taxon>
    </lineage>
</organism>
<reference evidence="1 2" key="1">
    <citation type="submission" date="2018-08" db="EMBL/GenBank/DDBJ databases">
        <title>Parvularcula sp. SM1705, isolated from surface water of the South Sea China.</title>
        <authorList>
            <person name="Sun L."/>
        </authorList>
    </citation>
    <scope>NUCLEOTIDE SEQUENCE [LARGE SCALE GENOMIC DNA]</scope>
    <source>
        <strain evidence="1 2">SM1705</strain>
    </source>
</reference>
<sequence length="256" mass="27013">MVGNELTGDEMIKNILKGACIAAAGSLAMGIAAAQSNSLAVEKAPISNPTEILESFDAVSILPILDEMGLKYQGAKLPDGQKIILAAAPNGLKFQLTPTACNDKGTKCRGLHMLALFKSNAPSRTVAAFNYRYAFVSTGLDDSGVAYVSRYDIADYGTPRGNLAISIANYLHMASTFDRHLYEATNTVKAPTDSDLSANGLNMRGILANASLAQQVGLNPSSHEVSFEALTDVVDTFVKADGLAPGRIVNQVTGER</sequence>
<dbReference type="Pfam" id="PF10722">
    <property type="entry name" value="YbjN"/>
    <property type="match status" value="1"/>
</dbReference>
<dbReference type="OrthoDB" id="8478540at2"/>
<evidence type="ECO:0000313" key="2">
    <source>
        <dbReference type="Proteomes" id="UP000264589"/>
    </source>
</evidence>
<keyword evidence="2" id="KW-1185">Reference proteome</keyword>
<evidence type="ECO:0000313" key="1">
    <source>
        <dbReference type="EMBL" id="RFB05171.1"/>
    </source>
</evidence>
<dbReference type="RefSeq" id="WP_116391802.1">
    <property type="nucleotide sequence ID" value="NZ_JBETIA010000023.1"/>
</dbReference>
<dbReference type="Proteomes" id="UP000264589">
    <property type="component" value="Unassembled WGS sequence"/>
</dbReference>
<accession>A0A371RIA7</accession>
<comment type="caution">
    <text evidence="1">The sequence shown here is derived from an EMBL/GenBank/DDBJ whole genome shotgun (WGS) entry which is preliminary data.</text>
</comment>
<name>A0A371RIA7_9PROT</name>
<dbReference type="AlphaFoldDB" id="A0A371RIA7"/>
<protein>
    <submittedName>
        <fullName evidence="1">YbjN domain-containing protein</fullName>
    </submittedName>
</protein>
<dbReference type="InterPro" id="IPR019660">
    <property type="entry name" value="Put_sensory_transdc_reg_YbjN"/>
</dbReference>
<proteinExistence type="predicted"/>